<evidence type="ECO:0000313" key="5">
    <source>
        <dbReference type="EMBL" id="SFN55403.1"/>
    </source>
</evidence>
<dbReference type="RefSeq" id="WP_092409910.1">
    <property type="nucleotide sequence ID" value="NZ_FOVF01000030.1"/>
</dbReference>
<dbReference type="Gene3D" id="1.10.10.10">
    <property type="entry name" value="Winged helix-like DNA-binding domain superfamily/Winged helix DNA-binding domain"/>
    <property type="match status" value="1"/>
</dbReference>
<reference evidence="5 6" key="1">
    <citation type="submission" date="2016-10" db="EMBL/GenBank/DDBJ databases">
        <authorList>
            <person name="de Groot N.N."/>
        </authorList>
    </citation>
    <scope>NUCLEOTIDE SEQUENCE [LARGE SCALE GENOMIC DNA]</scope>
    <source>
        <strain evidence="5 6">CGMCC 1.7659</strain>
    </source>
</reference>
<dbReference type="GO" id="GO:0006352">
    <property type="term" value="P:DNA-templated transcription initiation"/>
    <property type="evidence" value="ECO:0007669"/>
    <property type="project" value="InterPro"/>
</dbReference>
<dbReference type="InterPro" id="IPR053812">
    <property type="entry name" value="HTH_Sigma70_ECF-like"/>
</dbReference>
<dbReference type="PANTHER" id="PTHR43133:SF39">
    <property type="entry name" value="SIMILAR TO RNA POLYMERASE SIGMA-E FACTOR"/>
    <property type="match status" value="1"/>
</dbReference>
<accession>A0A1I4ZZ63</accession>
<sequence>MDDSGAITGLLRRMSAGDAQAQADLVPLVYAQLHALAARYLRGERAAHTLSPTALVNEAWLRLANEAGVSPADRRDYFALAARRMRQVLVDHARRRAAAKRDGGQRESAITLSSLATPRDGGEVDTLALDQALQRLEALDARKVRVVELRYFAGLTMDEVADALDISRATAQRDWEVARSFLFQALQ</sequence>
<gene>
    <name evidence="5" type="ORF">SAMN05216289_13033</name>
</gene>
<keyword evidence="1" id="KW-0805">Transcription regulation</keyword>
<dbReference type="NCBIfam" id="TIGR02937">
    <property type="entry name" value="sigma70-ECF"/>
    <property type="match status" value="1"/>
</dbReference>
<dbReference type="SUPFAM" id="SSF88659">
    <property type="entry name" value="Sigma3 and sigma4 domains of RNA polymerase sigma factors"/>
    <property type="match status" value="1"/>
</dbReference>
<protein>
    <submittedName>
        <fullName evidence="5">RNA polymerase, sigma subunit, ECF family</fullName>
    </submittedName>
</protein>
<keyword evidence="3" id="KW-0804">Transcription</keyword>
<keyword evidence="2" id="KW-0731">Sigma factor</keyword>
<evidence type="ECO:0000256" key="3">
    <source>
        <dbReference type="ARBA" id="ARBA00023163"/>
    </source>
</evidence>
<feature type="domain" description="RNA polymerase sigma-70 ECF-like HTH" evidence="4">
    <location>
        <begin position="6"/>
        <end position="186"/>
    </location>
</feature>
<keyword evidence="6" id="KW-1185">Reference proteome</keyword>
<dbReference type="InterPro" id="IPR039425">
    <property type="entry name" value="RNA_pol_sigma-70-like"/>
</dbReference>
<evidence type="ECO:0000259" key="4">
    <source>
        <dbReference type="Pfam" id="PF07638"/>
    </source>
</evidence>
<dbReference type="OrthoDB" id="6023540at2"/>
<dbReference type="InterPro" id="IPR036388">
    <property type="entry name" value="WH-like_DNA-bd_sf"/>
</dbReference>
<dbReference type="NCBIfam" id="TIGR02999">
    <property type="entry name" value="Sig-70_X6"/>
    <property type="match status" value="1"/>
</dbReference>
<organism evidence="5 6">
    <name type="scientific">Dokdonella immobilis</name>
    <dbReference type="NCBI Taxonomy" id="578942"/>
    <lineage>
        <taxon>Bacteria</taxon>
        <taxon>Pseudomonadati</taxon>
        <taxon>Pseudomonadota</taxon>
        <taxon>Gammaproteobacteria</taxon>
        <taxon>Lysobacterales</taxon>
        <taxon>Rhodanobacteraceae</taxon>
        <taxon>Dokdonella</taxon>
    </lineage>
</organism>
<name>A0A1I4ZZ63_9GAMM</name>
<dbReference type="EMBL" id="FOVF01000030">
    <property type="protein sequence ID" value="SFN55403.1"/>
    <property type="molecule type" value="Genomic_DNA"/>
</dbReference>
<dbReference type="PANTHER" id="PTHR43133">
    <property type="entry name" value="RNA POLYMERASE ECF-TYPE SIGMA FACTO"/>
    <property type="match status" value="1"/>
</dbReference>
<dbReference type="AlphaFoldDB" id="A0A1I4ZZ63"/>
<dbReference type="GO" id="GO:0016987">
    <property type="term" value="F:sigma factor activity"/>
    <property type="evidence" value="ECO:0007669"/>
    <property type="project" value="UniProtKB-KW"/>
</dbReference>
<dbReference type="InterPro" id="IPR013324">
    <property type="entry name" value="RNA_pol_sigma_r3/r4-like"/>
</dbReference>
<dbReference type="InterPro" id="IPR014284">
    <property type="entry name" value="RNA_pol_sigma-70_dom"/>
</dbReference>
<dbReference type="InterPro" id="IPR011517">
    <property type="entry name" value="RNA_pol_sigma70_ECF-like"/>
</dbReference>
<dbReference type="STRING" id="578942.SAMN05216289_13033"/>
<evidence type="ECO:0000256" key="1">
    <source>
        <dbReference type="ARBA" id="ARBA00023015"/>
    </source>
</evidence>
<dbReference type="Pfam" id="PF07638">
    <property type="entry name" value="Sigma70_ECF"/>
    <property type="match status" value="1"/>
</dbReference>
<dbReference type="Proteomes" id="UP000198575">
    <property type="component" value="Unassembled WGS sequence"/>
</dbReference>
<proteinExistence type="predicted"/>
<evidence type="ECO:0000313" key="6">
    <source>
        <dbReference type="Proteomes" id="UP000198575"/>
    </source>
</evidence>
<evidence type="ECO:0000256" key="2">
    <source>
        <dbReference type="ARBA" id="ARBA00023082"/>
    </source>
</evidence>